<keyword evidence="10" id="KW-1185">Reference proteome</keyword>
<evidence type="ECO:0000256" key="2">
    <source>
        <dbReference type="ARBA" id="ARBA00023004"/>
    </source>
</evidence>
<proteinExistence type="inferred from homology"/>
<dbReference type="HAMAP" id="MF_00323">
    <property type="entry name" value="Ferrochelatase"/>
    <property type="match status" value="1"/>
</dbReference>
<dbReference type="EMBL" id="CP035495">
    <property type="protein sequence ID" value="QAY63431.1"/>
    <property type="molecule type" value="Genomic_DNA"/>
</dbReference>
<keyword evidence="7" id="KW-0963">Cytoplasm</keyword>
<dbReference type="Pfam" id="PF00762">
    <property type="entry name" value="Ferrochelatase"/>
    <property type="match status" value="1"/>
</dbReference>
<evidence type="ECO:0000256" key="4">
    <source>
        <dbReference type="ARBA" id="ARBA00023239"/>
    </source>
</evidence>
<comment type="function">
    <text evidence="7">Involved in coproporphyrin-dependent heme b biosynthesis. Catalyzes the insertion of ferrous iron into coproporphyrin III to form Fe-coproporphyrin III.</text>
</comment>
<dbReference type="PANTHER" id="PTHR11108:SF1">
    <property type="entry name" value="FERROCHELATASE, MITOCHONDRIAL"/>
    <property type="match status" value="1"/>
</dbReference>
<keyword evidence="5 7" id="KW-0627">Porphyrin biosynthesis</keyword>
<dbReference type="InterPro" id="IPR001015">
    <property type="entry name" value="Ferrochelatase"/>
</dbReference>
<dbReference type="AlphaFoldDB" id="A0A4V0YE95"/>
<dbReference type="KEGG" id="xyl:ET495_09410"/>
<feature type="binding site" evidence="7">
    <location>
        <position position="199"/>
    </location>
    <ligand>
        <name>Fe(2+)</name>
        <dbReference type="ChEBI" id="CHEBI:29033"/>
    </ligand>
</feature>
<dbReference type="GO" id="GO:0006783">
    <property type="term" value="P:heme biosynthetic process"/>
    <property type="evidence" value="ECO:0007669"/>
    <property type="project" value="UniProtKB-UniRule"/>
</dbReference>
<evidence type="ECO:0000256" key="5">
    <source>
        <dbReference type="ARBA" id="ARBA00023244"/>
    </source>
</evidence>
<comment type="similarity">
    <text evidence="7 8">Belongs to the ferrochelatase family.</text>
</comment>
<keyword evidence="7" id="KW-0479">Metal-binding</keyword>
<evidence type="ECO:0000256" key="1">
    <source>
        <dbReference type="ARBA" id="ARBA00004744"/>
    </source>
</evidence>
<feature type="binding site" evidence="7">
    <location>
        <position position="62"/>
    </location>
    <ligand>
        <name>Fe-coproporphyrin III</name>
        <dbReference type="ChEBI" id="CHEBI:68438"/>
    </ligand>
</feature>
<dbReference type="CDD" id="cd00419">
    <property type="entry name" value="Ferrochelatase_C"/>
    <property type="match status" value="1"/>
</dbReference>
<evidence type="ECO:0000256" key="3">
    <source>
        <dbReference type="ARBA" id="ARBA00023133"/>
    </source>
</evidence>
<keyword evidence="2 7" id="KW-0408">Iron</keyword>
<accession>A0A4V0YE95</accession>
<keyword evidence="3 7" id="KW-0350">Heme biosynthesis</keyword>
<evidence type="ECO:0000256" key="6">
    <source>
        <dbReference type="ARBA" id="ARBA00024536"/>
    </source>
</evidence>
<dbReference type="OrthoDB" id="9776380at2"/>
<gene>
    <name evidence="7" type="primary">cpfC</name>
    <name evidence="9" type="ORF">ET495_09410</name>
</gene>
<reference evidence="9 10" key="1">
    <citation type="submission" date="2019-01" db="EMBL/GenBank/DDBJ databases">
        <title>Genome sequencing of strain 2JSPR-7.</title>
        <authorList>
            <person name="Heo J."/>
            <person name="Kim S.-J."/>
            <person name="Kim J.-S."/>
            <person name="Hong S.-B."/>
            <person name="Kwon S.-W."/>
        </authorList>
    </citation>
    <scope>NUCLEOTIDE SEQUENCE [LARGE SCALE GENOMIC DNA]</scope>
    <source>
        <strain evidence="9 10">2JSPR-7</strain>
    </source>
</reference>
<feature type="binding site" evidence="7">
    <location>
        <position position="131"/>
    </location>
    <ligand>
        <name>Fe-coproporphyrin III</name>
        <dbReference type="ChEBI" id="CHEBI:68438"/>
    </ligand>
</feature>
<dbReference type="GO" id="GO:0004325">
    <property type="term" value="F:ferrochelatase activity"/>
    <property type="evidence" value="ECO:0007669"/>
    <property type="project" value="UniProtKB-UniRule"/>
</dbReference>
<sequence>MPSTSPELGVLPYDALLLYSFGGPDKPEDVVPFLRNVTAGKGIPDSRLEAVGEHYYAFGGKSPINEQNLALKGALEKELAERGLDLPVVWGNRNWAPYTTDAIDELEAMGAKRAVALVTSAYSSYSGCRQYREDLATVLDRRGQLGPDGSTGVQFDKIRSYFNTPGFVQGNADAVVEAFTRLGDDGGDPAVARLVFVTHSVPATMEAASGVGHATYREQHLDICALVAQDVSARVGRTVEWDLAYCSRSGPPHQPWLDPDVNDHLGVLAADGVRDVVLAPVGFVSDHMEVAYDLDTEALATARELGMAAVRAGTVGTRPEFVRQLVDLVLERAALARGEDVEQAAVGSFPAFPSVTPPDCCLRVHEQPSGIPALCSEDMHR</sequence>
<comment type="caution">
    <text evidence="7">Lacks conserved residue(s) required for the propagation of feature annotation.</text>
</comment>
<organism evidence="9 10">
    <name type="scientific">Xylanimonas allomyrinae</name>
    <dbReference type="NCBI Taxonomy" id="2509459"/>
    <lineage>
        <taxon>Bacteria</taxon>
        <taxon>Bacillati</taxon>
        <taxon>Actinomycetota</taxon>
        <taxon>Actinomycetes</taxon>
        <taxon>Micrococcales</taxon>
        <taxon>Promicromonosporaceae</taxon>
        <taxon>Xylanimonas</taxon>
    </lineage>
</organism>
<comment type="catalytic activity">
    <reaction evidence="6">
        <text>Fe-coproporphyrin III + 2 H(+) = coproporphyrin III + Fe(2+)</text>
        <dbReference type="Rhea" id="RHEA:49572"/>
        <dbReference type="ChEBI" id="CHEBI:15378"/>
        <dbReference type="ChEBI" id="CHEBI:29033"/>
        <dbReference type="ChEBI" id="CHEBI:68438"/>
        <dbReference type="ChEBI" id="CHEBI:131725"/>
        <dbReference type="EC" id="4.99.1.9"/>
    </reaction>
    <physiologicalReaction direction="right-to-left" evidence="6">
        <dbReference type="Rhea" id="RHEA:49574"/>
    </physiologicalReaction>
</comment>
<dbReference type="GO" id="GO:0046872">
    <property type="term" value="F:metal ion binding"/>
    <property type="evidence" value="ECO:0007669"/>
    <property type="project" value="UniProtKB-KW"/>
</dbReference>
<evidence type="ECO:0000313" key="9">
    <source>
        <dbReference type="EMBL" id="QAY63431.1"/>
    </source>
</evidence>
<dbReference type="InterPro" id="IPR033659">
    <property type="entry name" value="Ferrochelatase_N"/>
</dbReference>
<dbReference type="SUPFAM" id="SSF53800">
    <property type="entry name" value="Chelatase"/>
    <property type="match status" value="1"/>
</dbReference>
<comment type="subcellular location">
    <subcellularLocation>
        <location evidence="7">Cytoplasm</location>
    </subcellularLocation>
</comment>
<comment type="pathway">
    <text evidence="1 7">Porphyrin-containing compound metabolism; protoheme biosynthesis.</text>
</comment>
<dbReference type="InterPro" id="IPR033644">
    <property type="entry name" value="Ferrochelatase_C"/>
</dbReference>
<dbReference type="NCBIfam" id="NF000689">
    <property type="entry name" value="PRK00035.2-1"/>
    <property type="match status" value="1"/>
</dbReference>
<evidence type="ECO:0000313" key="10">
    <source>
        <dbReference type="Proteomes" id="UP000291758"/>
    </source>
</evidence>
<evidence type="ECO:0000256" key="7">
    <source>
        <dbReference type="HAMAP-Rule" id="MF_00323"/>
    </source>
</evidence>
<feature type="binding site" evidence="7">
    <location>
        <position position="289"/>
    </location>
    <ligand>
        <name>Fe(2+)</name>
        <dbReference type="ChEBI" id="CHEBI:29033"/>
    </ligand>
</feature>
<dbReference type="RefSeq" id="WP_129204522.1">
    <property type="nucleotide sequence ID" value="NZ_CP035495.1"/>
</dbReference>
<keyword evidence="4 7" id="KW-0456">Lyase</keyword>
<dbReference type="CDD" id="cd03411">
    <property type="entry name" value="Ferrochelatase_N"/>
    <property type="match status" value="1"/>
</dbReference>
<name>A0A4V0YE95_9MICO</name>
<dbReference type="Gene3D" id="3.40.50.1400">
    <property type="match status" value="2"/>
</dbReference>
<dbReference type="UniPathway" id="UPA00252"/>
<protein>
    <recommendedName>
        <fullName evidence="7">Coproporphyrin III ferrochelatase</fullName>
        <ecNumber evidence="7">4.99.1.9</ecNumber>
    </recommendedName>
</protein>
<dbReference type="PANTHER" id="PTHR11108">
    <property type="entry name" value="FERROCHELATASE"/>
    <property type="match status" value="1"/>
</dbReference>
<evidence type="ECO:0000256" key="8">
    <source>
        <dbReference type="RuleBase" id="RU004185"/>
    </source>
</evidence>
<dbReference type="Proteomes" id="UP000291758">
    <property type="component" value="Chromosome"/>
</dbReference>
<dbReference type="EC" id="4.99.1.9" evidence="7"/>
<dbReference type="GO" id="GO:0005737">
    <property type="term" value="C:cytoplasm"/>
    <property type="evidence" value="ECO:0007669"/>
    <property type="project" value="UniProtKB-SubCell"/>
</dbReference>